<feature type="domain" description="RNA polymerase sigma factor 70 region 4 type 2" evidence="7">
    <location>
        <begin position="227"/>
        <end position="277"/>
    </location>
</feature>
<keyword evidence="4" id="KW-0804">Transcription</keyword>
<evidence type="ECO:0000313" key="8">
    <source>
        <dbReference type="EMBL" id="MBG6139948.1"/>
    </source>
</evidence>
<dbReference type="InterPro" id="IPR007627">
    <property type="entry name" value="RNA_pol_sigma70_r2"/>
</dbReference>
<dbReference type="GO" id="GO:0006352">
    <property type="term" value="P:DNA-templated transcription initiation"/>
    <property type="evidence" value="ECO:0007669"/>
    <property type="project" value="InterPro"/>
</dbReference>
<dbReference type="NCBIfam" id="TIGR02952">
    <property type="entry name" value="Sig70_famx2"/>
    <property type="match status" value="1"/>
</dbReference>
<keyword evidence="2" id="KW-0805">Transcription regulation</keyword>
<dbReference type="SUPFAM" id="SSF88946">
    <property type="entry name" value="Sigma2 domain of RNA polymerase sigma factors"/>
    <property type="match status" value="1"/>
</dbReference>
<dbReference type="Proteomes" id="UP000622552">
    <property type="component" value="Unassembled WGS sequence"/>
</dbReference>
<evidence type="ECO:0000256" key="4">
    <source>
        <dbReference type="ARBA" id="ARBA00023163"/>
    </source>
</evidence>
<dbReference type="GO" id="GO:0003677">
    <property type="term" value="F:DNA binding"/>
    <property type="evidence" value="ECO:0007669"/>
    <property type="project" value="InterPro"/>
</dbReference>
<dbReference type="Pfam" id="PF08281">
    <property type="entry name" value="Sigma70_r4_2"/>
    <property type="match status" value="1"/>
</dbReference>
<feature type="region of interest" description="Disordered" evidence="5">
    <location>
        <begin position="39"/>
        <end position="101"/>
    </location>
</feature>
<reference evidence="8" key="1">
    <citation type="submission" date="2020-11" db="EMBL/GenBank/DDBJ databases">
        <title>Sequencing the genomes of 1000 actinobacteria strains.</title>
        <authorList>
            <person name="Klenk H.-P."/>
        </authorList>
    </citation>
    <scope>NUCLEOTIDE SEQUENCE</scope>
    <source>
        <strain evidence="8">DSM 45356</strain>
    </source>
</reference>
<dbReference type="Gene3D" id="1.10.10.10">
    <property type="entry name" value="Winged helix-like DNA-binding domain superfamily/Winged helix DNA-binding domain"/>
    <property type="match status" value="1"/>
</dbReference>
<evidence type="ECO:0000256" key="2">
    <source>
        <dbReference type="ARBA" id="ARBA00023015"/>
    </source>
</evidence>
<dbReference type="NCBIfam" id="TIGR02937">
    <property type="entry name" value="sigma70-ECF"/>
    <property type="match status" value="1"/>
</dbReference>
<dbReference type="GO" id="GO:0016987">
    <property type="term" value="F:sigma factor activity"/>
    <property type="evidence" value="ECO:0007669"/>
    <property type="project" value="UniProtKB-KW"/>
</dbReference>
<accession>A0A8J7GYH5</accession>
<organism evidence="8 9">
    <name type="scientific">Longispora fulva</name>
    <dbReference type="NCBI Taxonomy" id="619741"/>
    <lineage>
        <taxon>Bacteria</taxon>
        <taxon>Bacillati</taxon>
        <taxon>Actinomycetota</taxon>
        <taxon>Actinomycetes</taxon>
        <taxon>Micromonosporales</taxon>
        <taxon>Micromonosporaceae</taxon>
        <taxon>Longispora</taxon>
    </lineage>
</organism>
<dbReference type="InterPro" id="IPR036388">
    <property type="entry name" value="WH-like_DNA-bd_sf"/>
</dbReference>
<proteinExistence type="inferred from homology"/>
<evidence type="ECO:0000256" key="5">
    <source>
        <dbReference type="SAM" id="MobiDB-lite"/>
    </source>
</evidence>
<dbReference type="SUPFAM" id="SSF88659">
    <property type="entry name" value="Sigma3 and sigma4 domains of RNA polymerase sigma factors"/>
    <property type="match status" value="1"/>
</dbReference>
<dbReference type="InterPro" id="IPR013249">
    <property type="entry name" value="RNA_pol_sigma70_r4_t2"/>
</dbReference>
<dbReference type="Pfam" id="PF04542">
    <property type="entry name" value="Sigma70_r2"/>
    <property type="match status" value="1"/>
</dbReference>
<feature type="compositionally biased region" description="Low complexity" evidence="5">
    <location>
        <begin position="45"/>
        <end position="58"/>
    </location>
</feature>
<protein>
    <submittedName>
        <fullName evidence="8">RNA polymerase sigma-70 factor (ECF subfamily)</fullName>
    </submittedName>
</protein>
<dbReference type="InterPro" id="IPR014298">
    <property type="entry name" value="BldN-like"/>
</dbReference>
<dbReference type="EMBL" id="JADOUF010000001">
    <property type="protein sequence ID" value="MBG6139948.1"/>
    <property type="molecule type" value="Genomic_DNA"/>
</dbReference>
<dbReference type="Gene3D" id="1.10.1740.10">
    <property type="match status" value="1"/>
</dbReference>
<evidence type="ECO:0000313" key="9">
    <source>
        <dbReference type="Proteomes" id="UP000622552"/>
    </source>
</evidence>
<dbReference type="AlphaFoldDB" id="A0A8J7GYH5"/>
<dbReference type="PANTHER" id="PTHR43133">
    <property type="entry name" value="RNA POLYMERASE ECF-TYPE SIGMA FACTO"/>
    <property type="match status" value="1"/>
</dbReference>
<evidence type="ECO:0000259" key="7">
    <source>
        <dbReference type="Pfam" id="PF08281"/>
    </source>
</evidence>
<dbReference type="InterPro" id="IPR014284">
    <property type="entry name" value="RNA_pol_sigma-70_dom"/>
</dbReference>
<feature type="domain" description="RNA polymerase sigma-70 region 2" evidence="6">
    <location>
        <begin position="123"/>
        <end position="188"/>
    </location>
</feature>
<comment type="similarity">
    <text evidence="1">Belongs to the sigma-70 factor family. ECF subfamily.</text>
</comment>
<dbReference type="InterPro" id="IPR039425">
    <property type="entry name" value="RNA_pol_sigma-70-like"/>
</dbReference>
<dbReference type="PANTHER" id="PTHR43133:SF57">
    <property type="entry name" value="RNA POLYMERASE SIGMA-70 FACTOR"/>
    <property type="match status" value="1"/>
</dbReference>
<comment type="caution">
    <text evidence="8">The sequence shown here is derived from an EMBL/GenBank/DDBJ whole genome shotgun (WGS) entry which is preliminary data.</text>
</comment>
<sequence length="287" mass="31044">MNGLSLPADDVFGVRQTLTDGLTSLRILLAGALRSDEGVVRRPRPNAGPAARGPVAGGSTLTPPRRNAGPTDTAPVTEEAIPGGTPEPPPTPPARPDPGDAGAEVWALIERAQAGEARAFGMLYERYVDTVFRYIYFRVGNRPLAEDLTSDTFLRALKRISSFTWQGRDLGAWLVTIARNLVADHFKSGRYRLEVATADVLDADREERGPEGSPEAAVIDKLTNVTLLTAVKQLNPEQQECIVLRFLQGFSVAETAQTMGKNEGAIKALQYRAVRALARLLPEGFTL</sequence>
<keyword evidence="9" id="KW-1185">Reference proteome</keyword>
<name>A0A8J7GYH5_9ACTN</name>
<dbReference type="CDD" id="cd06171">
    <property type="entry name" value="Sigma70_r4"/>
    <property type="match status" value="1"/>
</dbReference>
<keyword evidence="3" id="KW-0731">Sigma factor</keyword>
<dbReference type="RefSeq" id="WP_233472807.1">
    <property type="nucleotide sequence ID" value="NZ_BONS01000006.1"/>
</dbReference>
<evidence type="ECO:0000259" key="6">
    <source>
        <dbReference type="Pfam" id="PF04542"/>
    </source>
</evidence>
<dbReference type="InterPro" id="IPR013325">
    <property type="entry name" value="RNA_pol_sigma_r2"/>
</dbReference>
<evidence type="ECO:0000256" key="3">
    <source>
        <dbReference type="ARBA" id="ARBA00023082"/>
    </source>
</evidence>
<gene>
    <name evidence="8" type="ORF">IW245_006142</name>
</gene>
<dbReference type="InterPro" id="IPR013324">
    <property type="entry name" value="RNA_pol_sigma_r3/r4-like"/>
</dbReference>
<feature type="compositionally biased region" description="Pro residues" evidence="5">
    <location>
        <begin position="85"/>
        <end position="96"/>
    </location>
</feature>
<evidence type="ECO:0000256" key="1">
    <source>
        <dbReference type="ARBA" id="ARBA00010641"/>
    </source>
</evidence>